<organism evidence="3 4">
    <name type="scientific">Periplaneta americana</name>
    <name type="common">American cockroach</name>
    <name type="synonym">Blatta americana</name>
    <dbReference type="NCBI Taxonomy" id="6978"/>
    <lineage>
        <taxon>Eukaryota</taxon>
        <taxon>Metazoa</taxon>
        <taxon>Ecdysozoa</taxon>
        <taxon>Arthropoda</taxon>
        <taxon>Hexapoda</taxon>
        <taxon>Insecta</taxon>
        <taxon>Pterygota</taxon>
        <taxon>Neoptera</taxon>
        <taxon>Polyneoptera</taxon>
        <taxon>Dictyoptera</taxon>
        <taxon>Blattodea</taxon>
        <taxon>Blattoidea</taxon>
        <taxon>Blattidae</taxon>
        <taxon>Blattinae</taxon>
        <taxon>Periplaneta</taxon>
    </lineage>
</organism>
<dbReference type="Gene3D" id="1.25.70.10">
    <property type="entry name" value="Transcription termination factor 3, mitochondrial"/>
    <property type="match status" value="1"/>
</dbReference>
<dbReference type="EMBL" id="JAJSOF020000023">
    <property type="protein sequence ID" value="KAJ4436334.1"/>
    <property type="molecule type" value="Genomic_DNA"/>
</dbReference>
<name>A0ABQ8SQ68_PERAM</name>
<dbReference type="Pfam" id="PF02536">
    <property type="entry name" value="mTERF"/>
    <property type="match status" value="1"/>
</dbReference>
<proteinExistence type="inferred from homology"/>
<protein>
    <submittedName>
        <fullName evidence="3">Uncharacterized protein</fullName>
    </submittedName>
</protein>
<evidence type="ECO:0000313" key="4">
    <source>
        <dbReference type="Proteomes" id="UP001148838"/>
    </source>
</evidence>
<dbReference type="InterPro" id="IPR003690">
    <property type="entry name" value="MTERF"/>
</dbReference>
<keyword evidence="4" id="KW-1185">Reference proteome</keyword>
<evidence type="ECO:0000256" key="2">
    <source>
        <dbReference type="ARBA" id="ARBA00022946"/>
    </source>
</evidence>
<comment type="similarity">
    <text evidence="1">Belongs to the mTERF family.</text>
</comment>
<accession>A0ABQ8SQ68</accession>
<dbReference type="Proteomes" id="UP001148838">
    <property type="component" value="Unassembled WGS sequence"/>
</dbReference>
<reference evidence="3 4" key="1">
    <citation type="journal article" date="2022" name="Allergy">
        <title>Genome assembly and annotation of Periplaneta americana reveal a comprehensive cockroach allergen profile.</title>
        <authorList>
            <person name="Wang L."/>
            <person name="Xiong Q."/>
            <person name="Saelim N."/>
            <person name="Wang L."/>
            <person name="Nong W."/>
            <person name="Wan A.T."/>
            <person name="Shi M."/>
            <person name="Liu X."/>
            <person name="Cao Q."/>
            <person name="Hui J.H.L."/>
            <person name="Sookrung N."/>
            <person name="Leung T.F."/>
            <person name="Tungtrongchitr A."/>
            <person name="Tsui S.K.W."/>
        </authorList>
    </citation>
    <scope>NUCLEOTIDE SEQUENCE [LARGE SCALE GENOMIC DNA]</scope>
    <source>
        <strain evidence="3">PWHHKU_190912</strain>
    </source>
</reference>
<dbReference type="PANTHER" id="PTHR15437">
    <property type="entry name" value="TRANSCRIPTION TERMINATION FACTOR, MITOCHONDRIAL"/>
    <property type="match status" value="1"/>
</dbReference>
<evidence type="ECO:0000313" key="3">
    <source>
        <dbReference type="EMBL" id="KAJ4436334.1"/>
    </source>
</evidence>
<dbReference type="PANTHER" id="PTHR15437:SF6">
    <property type="entry name" value="TRANSCRIPTION TERMINATION FACTOR, MITOCHONDRIAL"/>
    <property type="match status" value="1"/>
</dbReference>
<sequence length="269" mass="31355">MQLDDVVSSIPLLQLSCSQLGEFAQLAESECAAVPHGSRIKYASYKLQCSLMEMCELFRKHMFLYFIPFDRFSAIMDLLIRMFPRKYRCYMLLLIAEGGVSSKHILRDMWVFRYNTDSIASRLQTAREAGIRTIKPWMLRSSNKAFANTLRREVLRRQLLGDSSVLDYLCGRLQCNMDTVQYITSKYTSILSVHVSKLKDVLDFVYEEGYTPQHVCQVPRILLHSLETSKARLRELRDHGYNPPTLIVLCKSRREYKQFLEHVMSKKSL</sequence>
<gene>
    <name evidence="3" type="ORF">ANN_18965</name>
</gene>
<comment type="caution">
    <text evidence="3">The sequence shown here is derived from an EMBL/GenBank/DDBJ whole genome shotgun (WGS) entry which is preliminary data.</text>
</comment>
<dbReference type="InterPro" id="IPR038538">
    <property type="entry name" value="MTERF_sf"/>
</dbReference>
<evidence type="ECO:0000256" key="1">
    <source>
        <dbReference type="ARBA" id="ARBA00007692"/>
    </source>
</evidence>
<keyword evidence="2" id="KW-0809">Transit peptide</keyword>